<dbReference type="Proteomes" id="UP001564408">
    <property type="component" value="Unassembled WGS sequence"/>
</dbReference>
<evidence type="ECO:0000313" key="6">
    <source>
        <dbReference type="EMBL" id="MEY6434191.1"/>
    </source>
</evidence>
<keyword evidence="3" id="KW-0560">Oxidoreductase</keyword>
<organism evidence="6 7">
    <name type="scientific">Thioalkalicoccus limnaeus</name>
    <dbReference type="NCBI Taxonomy" id="120681"/>
    <lineage>
        <taxon>Bacteria</taxon>
        <taxon>Pseudomonadati</taxon>
        <taxon>Pseudomonadota</taxon>
        <taxon>Gammaproteobacteria</taxon>
        <taxon>Chromatiales</taxon>
        <taxon>Chromatiaceae</taxon>
        <taxon>Thioalkalicoccus</taxon>
    </lineage>
</organism>
<proteinExistence type="inferred from homology"/>
<dbReference type="EMBL" id="JBDKXB010000048">
    <property type="protein sequence ID" value="MEY6434191.1"/>
    <property type="molecule type" value="Genomic_DNA"/>
</dbReference>
<keyword evidence="2" id="KW-0223">Dioxygenase</keyword>
<name>A0ABV4BI48_9GAMM</name>
<reference evidence="6 7" key="1">
    <citation type="submission" date="2024-05" db="EMBL/GenBank/DDBJ databases">
        <title>Genome Sequence and Characterization of the New Strain Purple Sulfur Bacterium of Genus Thioalkalicoccus.</title>
        <authorList>
            <person name="Bryantseva I.A."/>
            <person name="Kyndt J.A."/>
            <person name="Imhoff J.F."/>
        </authorList>
    </citation>
    <scope>NUCLEOTIDE SEQUENCE [LARGE SCALE GENOMIC DNA]</scope>
    <source>
        <strain evidence="6 7">Um2</strain>
    </source>
</reference>
<gene>
    <name evidence="6" type="ORF">ABC977_17475</name>
</gene>
<evidence type="ECO:0000256" key="2">
    <source>
        <dbReference type="ARBA" id="ARBA00022964"/>
    </source>
</evidence>
<dbReference type="PANTHER" id="PTHR33711:SF11">
    <property type="entry name" value="DIOXYGENASE"/>
    <property type="match status" value="1"/>
</dbReference>
<sequence>MNRRHFVRSGLVLLGIARLGDALAVTPECADEPTLSQTAGPFYTAGSPQRVSLMEPDLVGDRLLLSGRVLDRDCRPLGGALLDFWQADAEGVYDNRGYRLRGHQYSDERGEYRLETLVPGLYPGRTRHIHVVVAVTGQRPLITQLYFPDEPQNRRDWLYRPELLVTLKAGNDPLRAGFDFVLR</sequence>
<evidence type="ECO:0000259" key="5">
    <source>
        <dbReference type="Pfam" id="PF00775"/>
    </source>
</evidence>
<protein>
    <recommendedName>
        <fullName evidence="5">Intradiol ring-cleavage dioxygenases domain-containing protein</fullName>
    </recommendedName>
</protein>
<evidence type="ECO:0000256" key="3">
    <source>
        <dbReference type="ARBA" id="ARBA00023002"/>
    </source>
</evidence>
<dbReference type="InterPro" id="IPR015889">
    <property type="entry name" value="Intradiol_dOase_core"/>
</dbReference>
<dbReference type="PANTHER" id="PTHR33711">
    <property type="entry name" value="DIOXYGENASE, PUTATIVE (AFU_ORTHOLOGUE AFUA_2G02910)-RELATED"/>
    <property type="match status" value="1"/>
</dbReference>
<feature type="chain" id="PRO_5046004330" description="Intradiol ring-cleavage dioxygenases domain-containing protein" evidence="4">
    <location>
        <begin position="25"/>
        <end position="183"/>
    </location>
</feature>
<evidence type="ECO:0000313" key="7">
    <source>
        <dbReference type="Proteomes" id="UP001564408"/>
    </source>
</evidence>
<comment type="caution">
    <text evidence="6">The sequence shown here is derived from an EMBL/GenBank/DDBJ whole genome shotgun (WGS) entry which is preliminary data.</text>
</comment>
<dbReference type="Gene3D" id="2.60.130.10">
    <property type="entry name" value="Aromatic compound dioxygenase"/>
    <property type="match status" value="1"/>
</dbReference>
<comment type="similarity">
    <text evidence="1">Belongs to the intradiol ring-cleavage dioxygenase family.</text>
</comment>
<feature type="domain" description="Intradiol ring-cleavage dioxygenases" evidence="5">
    <location>
        <begin position="41"/>
        <end position="182"/>
    </location>
</feature>
<accession>A0ABV4BI48</accession>
<evidence type="ECO:0000256" key="4">
    <source>
        <dbReference type="SAM" id="SignalP"/>
    </source>
</evidence>
<dbReference type="SUPFAM" id="SSF49482">
    <property type="entry name" value="Aromatic compound dioxygenase"/>
    <property type="match status" value="1"/>
</dbReference>
<dbReference type="InterPro" id="IPR050770">
    <property type="entry name" value="Intradiol_RC_Dioxygenase"/>
</dbReference>
<evidence type="ECO:0000256" key="1">
    <source>
        <dbReference type="ARBA" id="ARBA00007825"/>
    </source>
</evidence>
<keyword evidence="7" id="KW-1185">Reference proteome</keyword>
<dbReference type="InterPro" id="IPR000627">
    <property type="entry name" value="Intradiol_dOase_C"/>
</dbReference>
<feature type="signal peptide" evidence="4">
    <location>
        <begin position="1"/>
        <end position="24"/>
    </location>
</feature>
<dbReference type="CDD" id="cd00421">
    <property type="entry name" value="intradiol_dioxygenase"/>
    <property type="match status" value="1"/>
</dbReference>
<dbReference type="RefSeq" id="WP_369668573.1">
    <property type="nucleotide sequence ID" value="NZ_JBDKXB010000048.1"/>
</dbReference>
<dbReference type="Pfam" id="PF00775">
    <property type="entry name" value="Dioxygenase_C"/>
    <property type="match status" value="1"/>
</dbReference>
<keyword evidence="4" id="KW-0732">Signal</keyword>